<organism evidence="1 2">
    <name type="scientific">Ruficoccus amylovorans</name>
    <dbReference type="NCBI Taxonomy" id="1804625"/>
    <lineage>
        <taxon>Bacteria</taxon>
        <taxon>Pseudomonadati</taxon>
        <taxon>Verrucomicrobiota</taxon>
        <taxon>Opitutia</taxon>
        <taxon>Puniceicoccales</taxon>
        <taxon>Cerasicoccaceae</taxon>
        <taxon>Ruficoccus</taxon>
    </lineage>
</organism>
<reference evidence="1 2" key="1">
    <citation type="submission" date="2020-07" db="EMBL/GenBank/DDBJ databases">
        <authorList>
            <person name="Feng X."/>
        </authorList>
    </citation>
    <scope>NUCLEOTIDE SEQUENCE [LARGE SCALE GENOMIC DNA]</scope>
    <source>
        <strain evidence="1 2">JCM31066</strain>
    </source>
</reference>
<dbReference type="EMBL" id="JACHVB010000020">
    <property type="protein sequence ID" value="MBC2593973.1"/>
    <property type="molecule type" value="Genomic_DNA"/>
</dbReference>
<evidence type="ECO:0000313" key="1">
    <source>
        <dbReference type="EMBL" id="MBC2593973.1"/>
    </source>
</evidence>
<sequence length="123" mass="13634">MNRKVVKVCVATLLVPAVFLLVLWGVAVVLEGPTLSPRESGIQSLGYETGFVVGKGQRLDGRGQDLPADALHRLGQTDAHGFGYRSVEDIEMFVAAYARGYDAGLHPRTEWWRLFKPNDIEHK</sequence>
<dbReference type="RefSeq" id="WP_185674958.1">
    <property type="nucleotide sequence ID" value="NZ_JACHVB010000020.1"/>
</dbReference>
<gene>
    <name evidence="1" type="ORF">H5P28_06830</name>
</gene>
<accession>A0A842HBY0</accession>
<comment type="caution">
    <text evidence="1">The sequence shown here is derived from an EMBL/GenBank/DDBJ whole genome shotgun (WGS) entry which is preliminary data.</text>
</comment>
<dbReference type="AlphaFoldDB" id="A0A842HBY0"/>
<proteinExistence type="predicted"/>
<keyword evidence="2" id="KW-1185">Reference proteome</keyword>
<protein>
    <submittedName>
        <fullName evidence="1">Uncharacterized protein</fullName>
    </submittedName>
</protein>
<evidence type="ECO:0000313" key="2">
    <source>
        <dbReference type="Proteomes" id="UP000546464"/>
    </source>
</evidence>
<name>A0A842HBY0_9BACT</name>
<dbReference type="Proteomes" id="UP000546464">
    <property type="component" value="Unassembled WGS sequence"/>
</dbReference>